<evidence type="ECO:0000259" key="2">
    <source>
        <dbReference type="Pfam" id="PF05569"/>
    </source>
</evidence>
<gene>
    <name evidence="3" type="primary">blaR1_2</name>
    <name evidence="3" type="ORF">SK3146_05633</name>
</gene>
<feature type="transmembrane region" description="Helical" evidence="1">
    <location>
        <begin position="260"/>
        <end position="280"/>
    </location>
</feature>
<feature type="domain" description="Peptidase M56" evidence="2">
    <location>
        <begin position="65"/>
        <end position="244"/>
    </location>
</feature>
<dbReference type="Proteomes" id="UP001057134">
    <property type="component" value="Chromosome"/>
</dbReference>
<dbReference type="InterPro" id="IPR052173">
    <property type="entry name" value="Beta-lactam_resp_regulator"/>
</dbReference>
<dbReference type="EMBL" id="CP027059">
    <property type="protein sequence ID" value="UQZ86340.1"/>
    <property type="molecule type" value="Genomic_DNA"/>
</dbReference>
<proteinExistence type="predicted"/>
<evidence type="ECO:0000256" key="1">
    <source>
        <dbReference type="SAM" id="Phobius"/>
    </source>
</evidence>
<protein>
    <submittedName>
        <fullName evidence="3">Regulatory protein BlaR1</fullName>
    </submittedName>
</protein>
<dbReference type="Pfam" id="PF05569">
    <property type="entry name" value="Peptidase_M56"/>
    <property type="match status" value="1"/>
</dbReference>
<name>A0ABY4RVF9_9BACL</name>
<dbReference type="CDD" id="cd07326">
    <property type="entry name" value="M56_BlaR1_MecR1_like"/>
    <property type="match status" value="1"/>
</dbReference>
<accession>A0ABY4RVF9</accession>
<dbReference type="PANTHER" id="PTHR34978">
    <property type="entry name" value="POSSIBLE SENSOR-TRANSDUCER PROTEIN BLAR"/>
    <property type="match status" value="1"/>
</dbReference>
<feature type="transmembrane region" description="Helical" evidence="1">
    <location>
        <begin position="56"/>
        <end position="77"/>
    </location>
</feature>
<keyword evidence="1" id="KW-1133">Transmembrane helix</keyword>
<organism evidence="3 4">
    <name type="scientific">Paenibacillus konkukensis</name>
    <dbReference type="NCBI Taxonomy" id="2020716"/>
    <lineage>
        <taxon>Bacteria</taxon>
        <taxon>Bacillati</taxon>
        <taxon>Bacillota</taxon>
        <taxon>Bacilli</taxon>
        <taxon>Bacillales</taxon>
        <taxon>Paenibacillaceae</taxon>
        <taxon>Paenibacillus</taxon>
    </lineage>
</organism>
<dbReference type="PANTHER" id="PTHR34978:SF3">
    <property type="entry name" value="SLR0241 PROTEIN"/>
    <property type="match status" value="1"/>
</dbReference>
<evidence type="ECO:0000313" key="3">
    <source>
        <dbReference type="EMBL" id="UQZ86340.1"/>
    </source>
</evidence>
<dbReference type="RefSeq" id="WP_249861883.1">
    <property type="nucleotide sequence ID" value="NZ_CP027059.1"/>
</dbReference>
<keyword evidence="1" id="KW-0812">Transmembrane</keyword>
<reference evidence="3" key="1">
    <citation type="submission" date="2018-02" db="EMBL/GenBank/DDBJ databases">
        <authorList>
            <person name="Kim S.-K."/>
            <person name="Jung H.-I."/>
            <person name="Lee S.-W."/>
        </authorList>
    </citation>
    <scope>NUCLEOTIDE SEQUENCE</scope>
    <source>
        <strain evidence="3">SK3146</strain>
    </source>
</reference>
<evidence type="ECO:0000313" key="4">
    <source>
        <dbReference type="Proteomes" id="UP001057134"/>
    </source>
</evidence>
<feature type="transmembrane region" description="Helical" evidence="1">
    <location>
        <begin position="167"/>
        <end position="183"/>
    </location>
</feature>
<feature type="transmembrane region" description="Helical" evidence="1">
    <location>
        <begin position="7"/>
        <end position="29"/>
    </location>
</feature>
<keyword evidence="4" id="KW-1185">Reference proteome</keyword>
<keyword evidence="1" id="KW-0472">Membrane</keyword>
<dbReference type="InterPro" id="IPR008756">
    <property type="entry name" value="Peptidase_M56"/>
</dbReference>
<dbReference type="Gene3D" id="3.30.2010.10">
    <property type="entry name" value="Metalloproteases ('zincins'), catalytic domain"/>
    <property type="match status" value="1"/>
</dbReference>
<sequence length="282" mass="31959">MWENRSKLIFGSCMLIASLMFFQMGMYTMHVLAGWDVKYNVIQFCHTAIRSLGVTWAGYILNGIVFHTLLLTVWIAAKQLYLSRAFYKRLLFCRHEELTRQICEQHGGGHPSITVVRSPAPMAFAAGFWKPQIVLSTGLLELLDPSELEAVIHHETFHRKHGDPLKIFLLSLLASVMWYLPILKSFHQNYKIVREILADNYAIDKLGGSADLGGALLKLLKGQTPANLSISHVSFTDTSINFRIRKLLEPQSELPLKWPFTPAMISVQAMLALCSMFIVVMH</sequence>
<reference evidence="3" key="2">
    <citation type="journal article" date="2021" name="J Anim Sci Technol">
        <title>Complete genome sequence of Paenibacillus konkukensis sp. nov. SK3146 as a potential probiotic strain.</title>
        <authorList>
            <person name="Jung H.I."/>
            <person name="Park S."/>
            <person name="Niu K.M."/>
            <person name="Lee S.W."/>
            <person name="Kothari D."/>
            <person name="Yi K.J."/>
            <person name="Kim S.K."/>
        </authorList>
    </citation>
    <scope>NUCLEOTIDE SEQUENCE</scope>
    <source>
        <strain evidence="3">SK3146</strain>
    </source>
</reference>